<evidence type="ECO:0000313" key="3">
    <source>
        <dbReference type="Proteomes" id="UP000241890"/>
    </source>
</evidence>
<feature type="region of interest" description="Disordered" evidence="1">
    <location>
        <begin position="1"/>
        <end position="28"/>
    </location>
</feature>
<accession>A0A2R5GDJ9</accession>
<gene>
    <name evidence="2" type="ORF">FCC1311_052482</name>
</gene>
<dbReference type="AlphaFoldDB" id="A0A2R5GDJ9"/>
<keyword evidence="3" id="KW-1185">Reference proteome</keyword>
<dbReference type="InParanoid" id="A0A2R5GDJ9"/>
<evidence type="ECO:0000256" key="1">
    <source>
        <dbReference type="SAM" id="MobiDB-lite"/>
    </source>
</evidence>
<organism evidence="2 3">
    <name type="scientific">Hondaea fermentalgiana</name>
    <dbReference type="NCBI Taxonomy" id="2315210"/>
    <lineage>
        <taxon>Eukaryota</taxon>
        <taxon>Sar</taxon>
        <taxon>Stramenopiles</taxon>
        <taxon>Bigyra</taxon>
        <taxon>Labyrinthulomycetes</taxon>
        <taxon>Thraustochytrida</taxon>
        <taxon>Thraustochytriidae</taxon>
        <taxon>Hondaea</taxon>
    </lineage>
</organism>
<dbReference type="EMBL" id="BEYU01000052">
    <property type="protein sequence ID" value="GBG29026.1"/>
    <property type="molecule type" value="Genomic_DNA"/>
</dbReference>
<feature type="compositionally biased region" description="Acidic residues" evidence="1">
    <location>
        <begin position="777"/>
        <end position="789"/>
    </location>
</feature>
<proteinExistence type="predicted"/>
<evidence type="ECO:0000313" key="2">
    <source>
        <dbReference type="EMBL" id="GBG29026.1"/>
    </source>
</evidence>
<name>A0A2R5GDJ9_9STRA</name>
<feature type="region of interest" description="Disordered" evidence="1">
    <location>
        <begin position="761"/>
        <end position="797"/>
    </location>
</feature>
<protein>
    <submittedName>
        <fullName evidence="2">Uncharacterized protein</fullName>
    </submittedName>
</protein>
<sequence length="797" mass="90018">MLLATQAGRGRGRGNAHQNNGPNAPRTPNVRNVPIWNLKSLKGTYPWAWYVPTREEIEFIESCPRGKASEQVADWLDQAERSVNDKATSRRQRANIYIGHARRQALALSEASDLQEIEKAFASCEKVRAIPMLSRQALNLFDFVLYYAGKSKPEIVFDKLASPNKHARTFTAAIAAIVASDGKSTNDLWEKVANRSSWDDRVAVVRDMWKQDAGVTFDTRILPTLEDHELVRMGAIAKVREHYADFVASLPKYSGESIEANTKTLIPVLHLLGRSNKPRAMDLINFYVNTTKSSLSLDVIDALFTGLDRRKSDSTRSIAFLKSRIVERLEAEWGPEEEAAHAELPSNGRRRHQSRDIHALNFAHRMEAIYISTARSIADYNPTSEFGRLSKLDVIQSFDECASTSKFLSVLAKARKQSPSTLPEHDNFHEIPNRVLVVLLRVYTRARHSLHYRPEMLDRLRQIVDVILTHPGLRLEYREFVATIQLLCDFHGNRIPILHRLESWSQLNPKASQTNPLQIKALFLHLVQNTSNQEAKRSARFSLHGLDNGDTSGGSLECDAAYEVGLKWYRALKADVEAARENGEFPPRRARYNGAFKPFDEAAWHEARINMLRTLLNVGRWKEAEAFIESDFDGVRDKEIFNAILHFHALYTGNRELAIELLAEMQSNGVEIGGDTLTCFAHVFLGVSDDVYIGEGFTGLGAPEQIVKECIGHILAMCRNLDIVLSRALIQRLLWNAQRCGLEYEHQQVLKHAARHNVKHSGVPFHRSTTSARDSDGGDDDEEEEDYDEGPSNKRSA</sequence>
<comment type="caution">
    <text evidence="2">The sequence shown here is derived from an EMBL/GenBank/DDBJ whole genome shotgun (WGS) entry which is preliminary data.</text>
</comment>
<reference evidence="2 3" key="1">
    <citation type="submission" date="2017-12" db="EMBL/GenBank/DDBJ databases">
        <title>Sequencing, de novo assembly and annotation of complete genome of a new Thraustochytrid species, strain FCC1311.</title>
        <authorList>
            <person name="Sedici K."/>
            <person name="Godart F."/>
            <person name="Aiese Cigliano R."/>
            <person name="Sanseverino W."/>
            <person name="Barakat M."/>
            <person name="Ortet P."/>
            <person name="Marechal E."/>
            <person name="Cagnac O."/>
            <person name="Amato A."/>
        </authorList>
    </citation>
    <scope>NUCLEOTIDE SEQUENCE [LARGE SCALE GENOMIC DNA]</scope>
</reference>
<dbReference type="Proteomes" id="UP000241890">
    <property type="component" value="Unassembled WGS sequence"/>
</dbReference>